<evidence type="ECO:0000313" key="2">
    <source>
        <dbReference type="Proteomes" id="UP000799755"/>
    </source>
</evidence>
<accession>A0ACB6QVV2</accession>
<keyword evidence="2" id="KW-1185">Reference proteome</keyword>
<evidence type="ECO:0000313" key="1">
    <source>
        <dbReference type="EMBL" id="KAF2471169.1"/>
    </source>
</evidence>
<reference evidence="1" key="1">
    <citation type="journal article" date="2020" name="Stud. Mycol.">
        <title>101 Dothideomycetes genomes: a test case for predicting lifestyles and emergence of pathogens.</title>
        <authorList>
            <person name="Haridas S."/>
            <person name="Albert R."/>
            <person name="Binder M."/>
            <person name="Bloem J."/>
            <person name="Labutti K."/>
            <person name="Salamov A."/>
            <person name="Andreopoulos B."/>
            <person name="Baker S."/>
            <person name="Barry K."/>
            <person name="Bills G."/>
            <person name="Bluhm B."/>
            <person name="Cannon C."/>
            <person name="Castanera R."/>
            <person name="Culley D."/>
            <person name="Daum C."/>
            <person name="Ezra D."/>
            <person name="Gonzalez J."/>
            <person name="Henrissat B."/>
            <person name="Kuo A."/>
            <person name="Liang C."/>
            <person name="Lipzen A."/>
            <person name="Lutzoni F."/>
            <person name="Magnuson J."/>
            <person name="Mondo S."/>
            <person name="Nolan M."/>
            <person name="Ohm R."/>
            <person name="Pangilinan J."/>
            <person name="Park H.-J."/>
            <person name="Ramirez L."/>
            <person name="Alfaro M."/>
            <person name="Sun H."/>
            <person name="Tritt A."/>
            <person name="Yoshinaga Y."/>
            <person name="Zwiers L.-H."/>
            <person name="Turgeon B."/>
            <person name="Goodwin S."/>
            <person name="Spatafora J."/>
            <person name="Crous P."/>
            <person name="Grigoriev I."/>
        </authorList>
    </citation>
    <scope>NUCLEOTIDE SEQUENCE</scope>
    <source>
        <strain evidence="1">ATCC 200398</strain>
    </source>
</reference>
<sequence length="216" mass="23704">MYYEPSHEGLDRVQAIRYYSRMQILLTVAPLLQKSSSPRVVTVLGAGKEGQLWADDLYLKDHYSLPNAAGASASMMTLFLEEFQKQPGNAKISFVHLYPGLVGGTGLTIKGLPGWAQVLVDWIATPLMRWFGYSVEEAGERVLYAATSPMFPAKDRQGREEAERGSDGGKGSGVYLAQGDSTVVPGNKVLSGLREDEMGTKVWDHTNKIFSSVQRS</sequence>
<comment type="caution">
    <text evidence="1">The sequence shown here is derived from an EMBL/GenBank/DDBJ whole genome shotgun (WGS) entry which is preliminary data.</text>
</comment>
<name>A0ACB6QVV2_9PLEO</name>
<dbReference type="Proteomes" id="UP000799755">
    <property type="component" value="Unassembled WGS sequence"/>
</dbReference>
<proteinExistence type="predicted"/>
<dbReference type="EMBL" id="MU003505">
    <property type="protein sequence ID" value="KAF2471169.1"/>
    <property type="molecule type" value="Genomic_DNA"/>
</dbReference>
<gene>
    <name evidence="1" type="ORF">BDR25DRAFT_303289</name>
</gene>
<protein>
    <submittedName>
        <fullName evidence="1">Uncharacterized protein</fullName>
    </submittedName>
</protein>
<organism evidence="1 2">
    <name type="scientific">Lindgomyces ingoldianus</name>
    <dbReference type="NCBI Taxonomy" id="673940"/>
    <lineage>
        <taxon>Eukaryota</taxon>
        <taxon>Fungi</taxon>
        <taxon>Dikarya</taxon>
        <taxon>Ascomycota</taxon>
        <taxon>Pezizomycotina</taxon>
        <taxon>Dothideomycetes</taxon>
        <taxon>Pleosporomycetidae</taxon>
        <taxon>Pleosporales</taxon>
        <taxon>Lindgomycetaceae</taxon>
        <taxon>Lindgomyces</taxon>
    </lineage>
</organism>